<keyword evidence="1" id="KW-0812">Transmembrane</keyword>
<keyword evidence="1" id="KW-0472">Membrane</keyword>
<sequence length="51" mass="5555">MAAVYLPSTLLDKLTQLVEIAVPITFLLCVGAVTGQTAKDSGKRYSRCRRV</sequence>
<proteinExistence type="predicted"/>
<dbReference type="Proteomes" id="UP000054018">
    <property type="component" value="Unassembled WGS sequence"/>
</dbReference>
<dbReference type="AlphaFoldDB" id="A0A0C9YX32"/>
<dbReference type="HOGENOM" id="CLU_3107279_0_0_1"/>
<dbReference type="EMBL" id="KN833924">
    <property type="protein sequence ID" value="KIK14757.1"/>
    <property type="molecule type" value="Genomic_DNA"/>
</dbReference>
<organism evidence="2 3">
    <name type="scientific">Pisolithus microcarpus 441</name>
    <dbReference type="NCBI Taxonomy" id="765257"/>
    <lineage>
        <taxon>Eukaryota</taxon>
        <taxon>Fungi</taxon>
        <taxon>Dikarya</taxon>
        <taxon>Basidiomycota</taxon>
        <taxon>Agaricomycotina</taxon>
        <taxon>Agaricomycetes</taxon>
        <taxon>Agaricomycetidae</taxon>
        <taxon>Boletales</taxon>
        <taxon>Sclerodermatineae</taxon>
        <taxon>Pisolithaceae</taxon>
        <taxon>Pisolithus</taxon>
    </lineage>
</organism>
<reference evidence="2 3" key="1">
    <citation type="submission" date="2014-04" db="EMBL/GenBank/DDBJ databases">
        <authorList>
            <consortium name="DOE Joint Genome Institute"/>
            <person name="Kuo A."/>
            <person name="Kohler A."/>
            <person name="Costa M.D."/>
            <person name="Nagy L.G."/>
            <person name="Floudas D."/>
            <person name="Copeland A."/>
            <person name="Barry K.W."/>
            <person name="Cichocki N."/>
            <person name="Veneault-Fourrey C."/>
            <person name="LaButti K."/>
            <person name="Lindquist E.A."/>
            <person name="Lipzen A."/>
            <person name="Lundell T."/>
            <person name="Morin E."/>
            <person name="Murat C."/>
            <person name="Sun H."/>
            <person name="Tunlid A."/>
            <person name="Henrissat B."/>
            <person name="Grigoriev I.V."/>
            <person name="Hibbett D.S."/>
            <person name="Martin F."/>
            <person name="Nordberg H.P."/>
            <person name="Cantor M.N."/>
            <person name="Hua S.X."/>
        </authorList>
    </citation>
    <scope>NUCLEOTIDE SEQUENCE [LARGE SCALE GENOMIC DNA]</scope>
    <source>
        <strain evidence="2 3">441</strain>
    </source>
</reference>
<feature type="transmembrane region" description="Helical" evidence="1">
    <location>
        <begin position="20"/>
        <end position="38"/>
    </location>
</feature>
<name>A0A0C9YX32_9AGAM</name>
<protein>
    <submittedName>
        <fullName evidence="2">Uncharacterized protein</fullName>
    </submittedName>
</protein>
<evidence type="ECO:0000313" key="2">
    <source>
        <dbReference type="EMBL" id="KIK14757.1"/>
    </source>
</evidence>
<evidence type="ECO:0000256" key="1">
    <source>
        <dbReference type="SAM" id="Phobius"/>
    </source>
</evidence>
<reference evidence="3" key="2">
    <citation type="submission" date="2015-01" db="EMBL/GenBank/DDBJ databases">
        <title>Evolutionary Origins and Diversification of the Mycorrhizal Mutualists.</title>
        <authorList>
            <consortium name="DOE Joint Genome Institute"/>
            <consortium name="Mycorrhizal Genomics Consortium"/>
            <person name="Kohler A."/>
            <person name="Kuo A."/>
            <person name="Nagy L.G."/>
            <person name="Floudas D."/>
            <person name="Copeland A."/>
            <person name="Barry K.W."/>
            <person name="Cichocki N."/>
            <person name="Veneault-Fourrey C."/>
            <person name="LaButti K."/>
            <person name="Lindquist E.A."/>
            <person name="Lipzen A."/>
            <person name="Lundell T."/>
            <person name="Morin E."/>
            <person name="Murat C."/>
            <person name="Riley R."/>
            <person name="Ohm R."/>
            <person name="Sun H."/>
            <person name="Tunlid A."/>
            <person name="Henrissat B."/>
            <person name="Grigoriev I.V."/>
            <person name="Hibbett D.S."/>
            <person name="Martin F."/>
        </authorList>
    </citation>
    <scope>NUCLEOTIDE SEQUENCE [LARGE SCALE GENOMIC DNA]</scope>
    <source>
        <strain evidence="3">441</strain>
    </source>
</reference>
<keyword evidence="3" id="KW-1185">Reference proteome</keyword>
<evidence type="ECO:0000313" key="3">
    <source>
        <dbReference type="Proteomes" id="UP000054018"/>
    </source>
</evidence>
<keyword evidence="1" id="KW-1133">Transmembrane helix</keyword>
<gene>
    <name evidence="2" type="ORF">PISMIDRAFT_687736</name>
</gene>
<accession>A0A0C9YX32</accession>